<dbReference type="AlphaFoldDB" id="A0A8S1HEU1"/>
<organism evidence="1 2">
    <name type="scientific">Caenorhabditis auriculariae</name>
    <dbReference type="NCBI Taxonomy" id="2777116"/>
    <lineage>
        <taxon>Eukaryota</taxon>
        <taxon>Metazoa</taxon>
        <taxon>Ecdysozoa</taxon>
        <taxon>Nematoda</taxon>
        <taxon>Chromadorea</taxon>
        <taxon>Rhabditida</taxon>
        <taxon>Rhabditina</taxon>
        <taxon>Rhabditomorpha</taxon>
        <taxon>Rhabditoidea</taxon>
        <taxon>Rhabditidae</taxon>
        <taxon>Peloderinae</taxon>
        <taxon>Caenorhabditis</taxon>
    </lineage>
</organism>
<reference evidence="1" key="1">
    <citation type="submission" date="2020-10" db="EMBL/GenBank/DDBJ databases">
        <authorList>
            <person name="Kikuchi T."/>
        </authorList>
    </citation>
    <scope>NUCLEOTIDE SEQUENCE</scope>
    <source>
        <strain evidence="1">NKZ352</strain>
    </source>
</reference>
<keyword evidence="2" id="KW-1185">Reference proteome</keyword>
<proteinExistence type="predicted"/>
<comment type="caution">
    <text evidence="1">The sequence shown here is derived from an EMBL/GenBank/DDBJ whole genome shotgun (WGS) entry which is preliminary data.</text>
</comment>
<accession>A0A8S1HEU1</accession>
<name>A0A8S1HEU1_9PELO</name>
<evidence type="ECO:0000313" key="2">
    <source>
        <dbReference type="Proteomes" id="UP000835052"/>
    </source>
</evidence>
<evidence type="ECO:0000313" key="1">
    <source>
        <dbReference type="EMBL" id="CAD6194369.1"/>
    </source>
</evidence>
<sequence>MFAFRSPNGYPDVAVVMKMSKEGHESSMEKGHKMQFHYIWILEVLPQKEVERRLINLNPKESARQSFLTRLEVLLILATIWATSRADRFLSDHLVAGFNTLQLCLQAAAHIP</sequence>
<dbReference type="EMBL" id="CAJGYM010000043">
    <property type="protein sequence ID" value="CAD6194369.1"/>
    <property type="molecule type" value="Genomic_DNA"/>
</dbReference>
<gene>
    <name evidence="1" type="ORF">CAUJ_LOCUS10288</name>
</gene>
<dbReference type="Proteomes" id="UP000835052">
    <property type="component" value="Unassembled WGS sequence"/>
</dbReference>
<protein>
    <submittedName>
        <fullName evidence="1">Uncharacterized protein</fullName>
    </submittedName>
</protein>